<dbReference type="InterPro" id="IPR050956">
    <property type="entry name" value="2C_system_His_kinase"/>
</dbReference>
<sequence length="321" mass="36135">MNQSSSKVMPRPVWFCLVLVYDQGQCTRCSTKPLSQEHQICIHVNHLNDGWFGCFNRNFCDANNKSRKKRNAFVALALIKQMEATQQQERKNINKNNAFILANHDLRASLASITGLIELCRTQASPKSELVNYLDLMESCTQCIFLGRAIGELRRILGNLHNAVKFTSEGHVTLRAWVRKPSFDRSCNLAANTTDSSTGCLSCLFSQNNDSSAEVKVLSKVQQDPNCMEFVFELLPANHKQALRLGLGITQLLVRLMGGEIGIVDKQIGEKGTCFRFNIFLIACDKHQAEDHYAVSFNYGRDDDLESQLEEVVLLATRNPM</sequence>
<comment type="catalytic activity">
    <reaction evidence="1">
        <text>ATP + protein L-histidine = ADP + protein N-phospho-L-histidine.</text>
        <dbReference type="EC" id="2.7.13.3"/>
    </reaction>
</comment>
<dbReference type="SUPFAM" id="SSF55874">
    <property type="entry name" value="ATPase domain of HSP90 chaperone/DNA topoisomerase II/histidine kinase"/>
    <property type="match status" value="1"/>
</dbReference>
<name>A0ABS8ULZ1_DATST</name>
<dbReference type="PANTHER" id="PTHR43719">
    <property type="entry name" value="TWO-COMPONENT HISTIDINE KINASE"/>
    <property type="match status" value="1"/>
</dbReference>
<dbReference type="InterPro" id="IPR036097">
    <property type="entry name" value="HisK_dim/P_sf"/>
</dbReference>
<keyword evidence="5" id="KW-1185">Reference proteome</keyword>
<evidence type="ECO:0000256" key="3">
    <source>
        <dbReference type="ARBA" id="ARBA00022553"/>
    </source>
</evidence>
<dbReference type="Gene3D" id="1.10.287.130">
    <property type="match status" value="1"/>
</dbReference>
<organism evidence="4 5">
    <name type="scientific">Datura stramonium</name>
    <name type="common">Jimsonweed</name>
    <name type="synonym">Common thornapple</name>
    <dbReference type="NCBI Taxonomy" id="4076"/>
    <lineage>
        <taxon>Eukaryota</taxon>
        <taxon>Viridiplantae</taxon>
        <taxon>Streptophyta</taxon>
        <taxon>Embryophyta</taxon>
        <taxon>Tracheophyta</taxon>
        <taxon>Spermatophyta</taxon>
        <taxon>Magnoliopsida</taxon>
        <taxon>eudicotyledons</taxon>
        <taxon>Gunneridae</taxon>
        <taxon>Pentapetalae</taxon>
        <taxon>asterids</taxon>
        <taxon>lamiids</taxon>
        <taxon>Solanales</taxon>
        <taxon>Solanaceae</taxon>
        <taxon>Solanoideae</taxon>
        <taxon>Datureae</taxon>
        <taxon>Datura</taxon>
    </lineage>
</organism>
<reference evidence="4 5" key="1">
    <citation type="journal article" date="2021" name="BMC Genomics">
        <title>Datura genome reveals duplications of psychoactive alkaloid biosynthetic genes and high mutation rate following tissue culture.</title>
        <authorList>
            <person name="Rajewski A."/>
            <person name="Carter-House D."/>
            <person name="Stajich J."/>
            <person name="Litt A."/>
        </authorList>
    </citation>
    <scope>NUCLEOTIDE SEQUENCE [LARGE SCALE GENOMIC DNA]</scope>
    <source>
        <strain evidence="4">AR-01</strain>
    </source>
</reference>
<comment type="caution">
    <text evidence="4">The sequence shown here is derived from an EMBL/GenBank/DDBJ whole genome shotgun (WGS) entry which is preliminary data.</text>
</comment>
<dbReference type="EMBL" id="JACEIK010002096">
    <property type="protein sequence ID" value="MCD9559107.1"/>
    <property type="molecule type" value="Genomic_DNA"/>
</dbReference>
<protein>
    <recommendedName>
        <fullName evidence="2">histidine kinase</fullName>
        <ecNumber evidence="2">2.7.13.3</ecNumber>
    </recommendedName>
</protein>
<evidence type="ECO:0000256" key="2">
    <source>
        <dbReference type="ARBA" id="ARBA00012438"/>
    </source>
</evidence>
<gene>
    <name evidence="4" type="ORF">HAX54_016840</name>
</gene>
<dbReference type="Gene3D" id="3.30.565.10">
    <property type="entry name" value="Histidine kinase-like ATPase, C-terminal domain"/>
    <property type="match status" value="1"/>
</dbReference>
<evidence type="ECO:0000313" key="4">
    <source>
        <dbReference type="EMBL" id="MCD9559107.1"/>
    </source>
</evidence>
<dbReference type="Proteomes" id="UP000823775">
    <property type="component" value="Unassembled WGS sequence"/>
</dbReference>
<evidence type="ECO:0000256" key="1">
    <source>
        <dbReference type="ARBA" id="ARBA00000085"/>
    </source>
</evidence>
<dbReference type="PANTHER" id="PTHR43719:SF75">
    <property type="entry name" value="HISTIDINE KINASE CKI1"/>
    <property type="match status" value="1"/>
</dbReference>
<evidence type="ECO:0000313" key="5">
    <source>
        <dbReference type="Proteomes" id="UP000823775"/>
    </source>
</evidence>
<dbReference type="EC" id="2.7.13.3" evidence="2"/>
<dbReference type="InterPro" id="IPR003661">
    <property type="entry name" value="HisK_dim/P_dom"/>
</dbReference>
<dbReference type="InterPro" id="IPR036890">
    <property type="entry name" value="HATPase_C_sf"/>
</dbReference>
<accession>A0ABS8ULZ1</accession>
<dbReference type="SUPFAM" id="SSF47384">
    <property type="entry name" value="Homodimeric domain of signal transducing histidine kinase"/>
    <property type="match status" value="1"/>
</dbReference>
<proteinExistence type="predicted"/>
<dbReference type="CDD" id="cd00082">
    <property type="entry name" value="HisKA"/>
    <property type="match status" value="1"/>
</dbReference>
<keyword evidence="3" id="KW-0597">Phosphoprotein</keyword>